<comment type="subcellular location">
    <subcellularLocation>
        <location evidence="1">Cell membrane</location>
        <topology evidence="1">Multi-pass membrane protein</topology>
    </subcellularLocation>
</comment>
<evidence type="ECO:0000259" key="9">
    <source>
        <dbReference type="Pfam" id="PF02308"/>
    </source>
</evidence>
<feature type="transmembrane region" description="Helical" evidence="7">
    <location>
        <begin position="148"/>
        <end position="164"/>
    </location>
</feature>
<dbReference type="GO" id="GO:0005886">
    <property type="term" value="C:plasma membrane"/>
    <property type="evidence" value="ECO:0007669"/>
    <property type="project" value="UniProtKB-SubCell"/>
</dbReference>
<protein>
    <recommendedName>
        <fullName evidence="9">MgtC/SapB/SrpB/YhiD N-terminal domain-containing protein</fullName>
    </recommendedName>
</protein>
<dbReference type="Pfam" id="PF02308">
    <property type="entry name" value="MgtC"/>
    <property type="match status" value="1"/>
</dbReference>
<sequence length="455" mass="48439">MRRLTPGIVVTVLILSLTLRGALSLSLVSSLKTIKGTTPLRGPRGQWIRSIPMIPPRDCRVDAHSRCHLRRTLGIAGTKAHVRRRGQYSRNYLRTLVLTIARRAMKVAGGMLLLAIIVKSSPALASSSASPNVGRNIVSRQVQISVESAFRIVFASLLGSVLGFERSSTTRKGGQSTGAGMRTMALVSLGACVFCMCGTHGFAVHCATESIPGLEYAAVDTSRMASSIATGVGFLGAGVITNNRSPDGTYDRESAVRGLTTAATIWMAAGVGAAAGAGMYYAAGQFVLLCLVVLRFGDWAGQSNDSLRQTDKTPKKVGSRDGSNEGISEIKNAPSASVLKAPGAVAKPESKIKSWTETIDEHDATVEEVRKSQNHTDDISIEFTNATQTGDLPVESSKEEETKSIGPLVDKSKSVDPLVERWIKRGGIVSEGNNTNAEENGDDPDDNVDSQQIIW</sequence>
<evidence type="ECO:0000256" key="7">
    <source>
        <dbReference type="SAM" id="Phobius"/>
    </source>
</evidence>
<dbReference type="PANTHER" id="PTHR33778:SF1">
    <property type="entry name" value="MAGNESIUM TRANSPORTER YHID-RELATED"/>
    <property type="match status" value="1"/>
</dbReference>
<name>A0A7S4JQW2_9STRA</name>
<keyword evidence="5 7" id="KW-0472">Membrane</keyword>
<evidence type="ECO:0000256" key="3">
    <source>
        <dbReference type="ARBA" id="ARBA00022692"/>
    </source>
</evidence>
<feature type="region of interest" description="Disordered" evidence="6">
    <location>
        <begin position="426"/>
        <end position="455"/>
    </location>
</feature>
<feature type="transmembrane region" description="Helical" evidence="7">
    <location>
        <begin position="185"/>
        <end position="204"/>
    </location>
</feature>
<evidence type="ECO:0000313" key="10">
    <source>
        <dbReference type="EMBL" id="CAE2271451.1"/>
    </source>
</evidence>
<evidence type="ECO:0000256" key="8">
    <source>
        <dbReference type="SAM" id="SignalP"/>
    </source>
</evidence>
<keyword evidence="8" id="KW-0732">Signal</keyword>
<keyword evidence="3 7" id="KW-0812">Transmembrane</keyword>
<feature type="region of interest" description="Disordered" evidence="6">
    <location>
        <begin position="387"/>
        <end position="410"/>
    </location>
</feature>
<evidence type="ECO:0000256" key="1">
    <source>
        <dbReference type="ARBA" id="ARBA00004651"/>
    </source>
</evidence>
<proteinExistence type="predicted"/>
<dbReference type="PRINTS" id="PR01837">
    <property type="entry name" value="MGTCSAPBPROT"/>
</dbReference>
<keyword evidence="4 7" id="KW-1133">Transmembrane helix</keyword>
<feature type="region of interest" description="Disordered" evidence="6">
    <location>
        <begin position="303"/>
        <end position="334"/>
    </location>
</feature>
<feature type="domain" description="MgtC/SapB/SrpB/YhiD N-terminal" evidence="9">
    <location>
        <begin position="153"/>
        <end position="298"/>
    </location>
</feature>
<dbReference type="AlphaFoldDB" id="A0A7S4JQW2"/>
<evidence type="ECO:0000256" key="2">
    <source>
        <dbReference type="ARBA" id="ARBA00022475"/>
    </source>
</evidence>
<gene>
    <name evidence="10" type="ORF">OAUR00152_LOCUS32252</name>
</gene>
<dbReference type="EMBL" id="HBKQ01046749">
    <property type="protein sequence ID" value="CAE2271451.1"/>
    <property type="molecule type" value="Transcribed_RNA"/>
</dbReference>
<feature type="transmembrane region" description="Helical" evidence="7">
    <location>
        <begin position="224"/>
        <end position="242"/>
    </location>
</feature>
<accession>A0A7S4JQW2</accession>
<dbReference type="InterPro" id="IPR003416">
    <property type="entry name" value="MgtC/SapB/SrpB/YhiD_fam"/>
</dbReference>
<dbReference type="InterPro" id="IPR049177">
    <property type="entry name" value="MgtC_SapB_SrpB_YhiD_N"/>
</dbReference>
<evidence type="ECO:0000256" key="6">
    <source>
        <dbReference type="SAM" id="MobiDB-lite"/>
    </source>
</evidence>
<dbReference type="PANTHER" id="PTHR33778">
    <property type="entry name" value="PROTEIN MGTC"/>
    <property type="match status" value="1"/>
</dbReference>
<feature type="compositionally biased region" description="Basic and acidic residues" evidence="6">
    <location>
        <begin position="308"/>
        <end position="323"/>
    </location>
</feature>
<feature type="signal peptide" evidence="8">
    <location>
        <begin position="1"/>
        <end position="24"/>
    </location>
</feature>
<evidence type="ECO:0000256" key="4">
    <source>
        <dbReference type="ARBA" id="ARBA00022989"/>
    </source>
</evidence>
<organism evidence="10">
    <name type="scientific">Odontella aurita</name>
    <dbReference type="NCBI Taxonomy" id="265563"/>
    <lineage>
        <taxon>Eukaryota</taxon>
        <taxon>Sar</taxon>
        <taxon>Stramenopiles</taxon>
        <taxon>Ochrophyta</taxon>
        <taxon>Bacillariophyta</taxon>
        <taxon>Mediophyceae</taxon>
        <taxon>Biddulphiophycidae</taxon>
        <taxon>Eupodiscales</taxon>
        <taxon>Odontellaceae</taxon>
        <taxon>Odontella</taxon>
    </lineage>
</organism>
<feature type="compositionally biased region" description="Acidic residues" evidence="6">
    <location>
        <begin position="439"/>
        <end position="448"/>
    </location>
</feature>
<keyword evidence="2" id="KW-1003">Cell membrane</keyword>
<feature type="transmembrane region" description="Helical" evidence="7">
    <location>
        <begin position="254"/>
        <end position="273"/>
    </location>
</feature>
<evidence type="ECO:0000256" key="5">
    <source>
        <dbReference type="ARBA" id="ARBA00023136"/>
    </source>
</evidence>
<reference evidence="10" key="1">
    <citation type="submission" date="2021-01" db="EMBL/GenBank/DDBJ databases">
        <authorList>
            <person name="Corre E."/>
            <person name="Pelletier E."/>
            <person name="Niang G."/>
            <person name="Scheremetjew M."/>
            <person name="Finn R."/>
            <person name="Kale V."/>
            <person name="Holt S."/>
            <person name="Cochrane G."/>
            <person name="Meng A."/>
            <person name="Brown T."/>
            <person name="Cohen L."/>
        </authorList>
    </citation>
    <scope>NUCLEOTIDE SEQUENCE</scope>
    <source>
        <strain evidence="10">Isolate 1302-5</strain>
    </source>
</reference>
<feature type="chain" id="PRO_5030799810" description="MgtC/SapB/SrpB/YhiD N-terminal domain-containing protein" evidence="8">
    <location>
        <begin position="25"/>
        <end position="455"/>
    </location>
</feature>